<evidence type="ECO:0000313" key="2">
    <source>
        <dbReference type="EMBL" id="GGE35176.1"/>
    </source>
</evidence>
<comment type="caution">
    <text evidence="2">The sequence shown here is derived from an EMBL/GenBank/DDBJ whole genome shotgun (WGS) entry which is preliminary data.</text>
</comment>
<dbReference type="Gene3D" id="3.40.50.150">
    <property type="entry name" value="Vaccinia Virus protein VP39"/>
    <property type="match status" value="1"/>
</dbReference>
<dbReference type="AlphaFoldDB" id="A0A8J2YFW4"/>
<dbReference type="Proteomes" id="UP000602745">
    <property type="component" value="Unassembled WGS sequence"/>
</dbReference>
<accession>A0A8J2YFW4</accession>
<gene>
    <name evidence="2" type="ORF">GCM10007276_10860</name>
</gene>
<dbReference type="InterPro" id="IPR029063">
    <property type="entry name" value="SAM-dependent_MTases_sf"/>
</dbReference>
<dbReference type="EMBL" id="BMCP01000001">
    <property type="protein sequence ID" value="GGE35176.1"/>
    <property type="molecule type" value="Genomic_DNA"/>
</dbReference>
<dbReference type="Pfam" id="PF13649">
    <property type="entry name" value="Methyltransf_25"/>
    <property type="match status" value="1"/>
</dbReference>
<evidence type="ECO:0000259" key="1">
    <source>
        <dbReference type="Pfam" id="PF13649"/>
    </source>
</evidence>
<evidence type="ECO:0000313" key="3">
    <source>
        <dbReference type="Proteomes" id="UP000602745"/>
    </source>
</evidence>
<keyword evidence="3" id="KW-1185">Reference proteome</keyword>
<reference evidence="2" key="2">
    <citation type="submission" date="2020-09" db="EMBL/GenBank/DDBJ databases">
        <authorList>
            <person name="Sun Q."/>
            <person name="Sedlacek I."/>
        </authorList>
    </citation>
    <scope>NUCLEOTIDE SEQUENCE</scope>
    <source>
        <strain evidence="2">CCM 7684</strain>
    </source>
</reference>
<name>A0A8J2YFW4_9RHOB</name>
<feature type="domain" description="Methyltransferase" evidence="1">
    <location>
        <begin position="53"/>
        <end position="145"/>
    </location>
</feature>
<dbReference type="RefSeq" id="WP_188408645.1">
    <property type="nucleotide sequence ID" value="NZ_BMCP01000001.1"/>
</dbReference>
<reference evidence="2" key="1">
    <citation type="journal article" date="2014" name="Int. J. Syst. Evol. Microbiol.">
        <title>Complete genome sequence of Corynebacterium casei LMG S-19264T (=DSM 44701T), isolated from a smear-ripened cheese.</title>
        <authorList>
            <consortium name="US DOE Joint Genome Institute (JGI-PGF)"/>
            <person name="Walter F."/>
            <person name="Albersmeier A."/>
            <person name="Kalinowski J."/>
            <person name="Ruckert C."/>
        </authorList>
    </citation>
    <scope>NUCLEOTIDE SEQUENCE</scope>
    <source>
        <strain evidence="2">CCM 7684</strain>
    </source>
</reference>
<dbReference type="SUPFAM" id="SSF53335">
    <property type="entry name" value="S-adenosyl-L-methionine-dependent methyltransferases"/>
    <property type="match status" value="1"/>
</dbReference>
<sequence>MNTKPEADIRDSYERQAGSYTALFQNPEHVEHKQAVGAKLAAVLDGFKPETLLDAGIGEASTIIPTLKAMQRKPRLLGFDIAQSRTDWANKNLIAAGIEASLFVGSLRSIELQDKSVDVSVTFHAIEPNRGAEEVILRELLRVSKTALVMVEPSYELGDEAQRARMDKFGYVRGLPDTLDRIGANYTVEPWQLDINPMNKAALIIVRMP</sequence>
<proteinExistence type="predicted"/>
<organism evidence="2 3">
    <name type="scientific">Agaricicola taiwanensis</name>
    <dbReference type="NCBI Taxonomy" id="591372"/>
    <lineage>
        <taxon>Bacteria</taxon>
        <taxon>Pseudomonadati</taxon>
        <taxon>Pseudomonadota</taxon>
        <taxon>Alphaproteobacteria</taxon>
        <taxon>Rhodobacterales</taxon>
        <taxon>Paracoccaceae</taxon>
        <taxon>Agaricicola</taxon>
    </lineage>
</organism>
<dbReference type="InterPro" id="IPR041698">
    <property type="entry name" value="Methyltransf_25"/>
</dbReference>
<protein>
    <recommendedName>
        <fullName evidence="1">Methyltransferase domain-containing protein</fullName>
    </recommendedName>
</protein>